<keyword evidence="3" id="KW-1185">Reference proteome</keyword>
<accession>A0A4Y2F7F4</accession>
<sequence>MLLFHSVTTKRHLWLTGENSNERQQVVDRIRLDFDPDSWGEQIGCDFYRLFEFFSAGFALSALEILVFFTYTQQILPLEEISISARLSFFFVRRLQEILFLRVTHIHGRRITGLDDRVEEDKKEKKNLAGRRRDKGKPFPLTADWNIRSRRSNKWPEDTTVTEAAGRERNISPISSESKAKQKGDAISLAPMSRKENGSLPSLSPRQMPLCAQSSIRHVTRYYSCSDGQGRRFLEDCHASYLTVHRPAAALLFDVPL</sequence>
<dbReference type="AlphaFoldDB" id="A0A4Y2F7F4"/>
<dbReference type="EMBL" id="BGPR01000809">
    <property type="protein sequence ID" value="GBM36309.1"/>
    <property type="molecule type" value="Genomic_DNA"/>
</dbReference>
<feature type="region of interest" description="Disordered" evidence="1">
    <location>
        <begin position="118"/>
        <end position="140"/>
    </location>
</feature>
<evidence type="ECO:0000256" key="1">
    <source>
        <dbReference type="SAM" id="MobiDB-lite"/>
    </source>
</evidence>
<name>A0A4Y2F7F4_ARAVE</name>
<dbReference type="OrthoDB" id="10408331at2759"/>
<gene>
    <name evidence="2" type="ORF">AVEN_212869_1</name>
</gene>
<dbReference type="Proteomes" id="UP000499080">
    <property type="component" value="Unassembled WGS sequence"/>
</dbReference>
<feature type="region of interest" description="Disordered" evidence="1">
    <location>
        <begin position="156"/>
        <end position="206"/>
    </location>
</feature>
<feature type="compositionally biased region" description="Basic and acidic residues" evidence="1">
    <location>
        <begin position="118"/>
        <end position="127"/>
    </location>
</feature>
<reference evidence="2 3" key="1">
    <citation type="journal article" date="2019" name="Sci. Rep.">
        <title>Orb-weaving spider Araneus ventricosus genome elucidates the spidroin gene catalogue.</title>
        <authorList>
            <person name="Kono N."/>
            <person name="Nakamura H."/>
            <person name="Ohtoshi R."/>
            <person name="Moran D.A.P."/>
            <person name="Shinohara A."/>
            <person name="Yoshida Y."/>
            <person name="Fujiwara M."/>
            <person name="Mori M."/>
            <person name="Tomita M."/>
            <person name="Arakawa K."/>
        </authorList>
    </citation>
    <scope>NUCLEOTIDE SEQUENCE [LARGE SCALE GENOMIC DNA]</scope>
</reference>
<organism evidence="2 3">
    <name type="scientific">Araneus ventricosus</name>
    <name type="common">Orbweaver spider</name>
    <name type="synonym">Epeira ventricosa</name>
    <dbReference type="NCBI Taxonomy" id="182803"/>
    <lineage>
        <taxon>Eukaryota</taxon>
        <taxon>Metazoa</taxon>
        <taxon>Ecdysozoa</taxon>
        <taxon>Arthropoda</taxon>
        <taxon>Chelicerata</taxon>
        <taxon>Arachnida</taxon>
        <taxon>Araneae</taxon>
        <taxon>Araneomorphae</taxon>
        <taxon>Entelegynae</taxon>
        <taxon>Araneoidea</taxon>
        <taxon>Araneidae</taxon>
        <taxon>Araneus</taxon>
    </lineage>
</organism>
<evidence type="ECO:0000313" key="3">
    <source>
        <dbReference type="Proteomes" id="UP000499080"/>
    </source>
</evidence>
<protein>
    <submittedName>
        <fullName evidence="2">Uncharacterized protein</fullName>
    </submittedName>
</protein>
<comment type="caution">
    <text evidence="2">The sequence shown here is derived from an EMBL/GenBank/DDBJ whole genome shotgun (WGS) entry which is preliminary data.</text>
</comment>
<evidence type="ECO:0000313" key="2">
    <source>
        <dbReference type="EMBL" id="GBM36309.1"/>
    </source>
</evidence>
<proteinExistence type="predicted"/>